<dbReference type="PANTHER" id="PTHR10322:SF23">
    <property type="entry name" value="DNA POLYMERASE DELTA CATALYTIC SUBUNIT"/>
    <property type="match status" value="1"/>
</dbReference>
<evidence type="ECO:0000256" key="7">
    <source>
        <dbReference type="ARBA" id="ARBA00049244"/>
    </source>
</evidence>
<evidence type="ECO:0000256" key="4">
    <source>
        <dbReference type="ARBA" id="ARBA00022695"/>
    </source>
</evidence>
<evidence type="ECO:0000256" key="5">
    <source>
        <dbReference type="ARBA" id="ARBA00022932"/>
    </source>
</evidence>
<evidence type="ECO:0000256" key="3">
    <source>
        <dbReference type="ARBA" id="ARBA00022679"/>
    </source>
</evidence>
<dbReference type="Pfam" id="PF00136">
    <property type="entry name" value="DNA_pol_B"/>
    <property type="match status" value="2"/>
</dbReference>
<dbReference type="InterPro" id="IPR023211">
    <property type="entry name" value="DNA_pol_palm_dom_sf"/>
</dbReference>
<dbReference type="InterPro" id="IPR006172">
    <property type="entry name" value="DNA-dir_DNA_pol_B"/>
</dbReference>
<organism evidence="10">
    <name type="scientific">Caldiarchaeum subterraneum</name>
    <dbReference type="NCBI Taxonomy" id="311458"/>
    <lineage>
        <taxon>Archaea</taxon>
        <taxon>Nitrososphaerota</taxon>
        <taxon>Candidatus Caldarchaeales</taxon>
        <taxon>Candidatus Caldarchaeaceae</taxon>
        <taxon>Candidatus Caldarchaeum</taxon>
    </lineage>
</organism>
<feature type="domain" description="DNA-directed DNA polymerase family B exonuclease" evidence="9">
    <location>
        <begin position="188"/>
        <end position="271"/>
    </location>
</feature>
<dbReference type="SUPFAM" id="SSF56672">
    <property type="entry name" value="DNA/RNA polymerases"/>
    <property type="match status" value="1"/>
</dbReference>
<reference evidence="10" key="1">
    <citation type="journal article" date="2020" name="mSystems">
        <title>Genome- and Community-Level Interaction Insights into Carbon Utilization and Element Cycling Functions of Hydrothermarchaeota in Hydrothermal Sediment.</title>
        <authorList>
            <person name="Zhou Z."/>
            <person name="Liu Y."/>
            <person name="Xu W."/>
            <person name="Pan J."/>
            <person name="Luo Z.H."/>
            <person name="Li M."/>
        </authorList>
    </citation>
    <scope>NUCLEOTIDE SEQUENCE [LARGE SCALE GENOMIC DNA]</scope>
    <source>
        <strain evidence="10">SpSt-1056</strain>
    </source>
</reference>
<dbReference type="GO" id="GO:0003677">
    <property type="term" value="F:DNA binding"/>
    <property type="evidence" value="ECO:0007669"/>
    <property type="project" value="UniProtKB-KW"/>
</dbReference>
<comment type="similarity">
    <text evidence="1">Belongs to the DNA polymerase type-B family.</text>
</comment>
<keyword evidence="5" id="KW-0239">DNA-directed DNA polymerase</keyword>
<evidence type="ECO:0000313" key="10">
    <source>
        <dbReference type="EMBL" id="HHK68984.1"/>
    </source>
</evidence>
<keyword evidence="4" id="KW-0548">Nucleotidyltransferase</keyword>
<accession>A0A7C5LBD6</accession>
<dbReference type="InterPro" id="IPR050240">
    <property type="entry name" value="DNA_pol_type-B"/>
</dbReference>
<dbReference type="InterPro" id="IPR043502">
    <property type="entry name" value="DNA/RNA_pol_sf"/>
</dbReference>
<evidence type="ECO:0000256" key="1">
    <source>
        <dbReference type="ARBA" id="ARBA00005755"/>
    </source>
</evidence>
<dbReference type="InterPro" id="IPR006134">
    <property type="entry name" value="DNA-dir_DNA_pol_B_multi_dom"/>
</dbReference>
<evidence type="ECO:0000259" key="8">
    <source>
        <dbReference type="Pfam" id="PF00136"/>
    </source>
</evidence>
<dbReference type="SMART" id="SM00486">
    <property type="entry name" value="POLBc"/>
    <property type="match status" value="1"/>
</dbReference>
<dbReference type="InterPro" id="IPR012337">
    <property type="entry name" value="RNaseH-like_sf"/>
</dbReference>
<dbReference type="PANTHER" id="PTHR10322">
    <property type="entry name" value="DNA POLYMERASE CATALYTIC SUBUNIT"/>
    <property type="match status" value="1"/>
</dbReference>
<sequence length="705" mass="80029">MEGWLLDVCLDNGNGVFLWLRGKCGVVKRAVGWRARLYAAGPSAVLRDVARTLSDRYEVRPVVKRVPDAGFVDALEVFTPPAEKRWLANVIAERWGCLGVKTYNTDIPLLQEFLYEHGLTPTAYVKIHDNIPEPAEDVNNLFYDTSFLRVAFLDVEAEASGPLPRFSDGLRLVRVRVDGDEAVLDGCEDEILQSLTKLLDEWDVDVVVTHGGDGFLMRYLRERASANNVKLRLGRGEDRVKSSKSFSYTSYGRVHHRFGGYKLNGRLHIDADNSMLYGETGLEGVLEVARVVSVPVQDAARYTIGRCMTSLQYRQAYLNDVLIPSEPGRPTCMTAAELVTADRGGWILDHRPGVYWNVGELDFHSLYPTLMLKHNISGETVNCKCCEGSDIPELGYHVCRRWRGIVPSAVETPLKRRLEYKRLYMETGLKIYKARSDALKWILVTSFGYLGYRKAKFGSREAHMAVCALARDTLLKSVKIAEEKGFKVLHGIVDCLWVWGRDACEEDYRKLGEELEKRLGLPIGYEGTYRWIAFLPSRTHPGRPVNNRYFGVYTDGRLKFRGIELRRSDTPPLAKQMQKEFLEKLAEAKSPEELQRKAEECRETFHKYLKLVYSGAVEQEMLALVRSLSMSPKHYRKRLKHVAAAKKLEQAGVNISPGQQVSYIVTNNSATPLLLSDGQGYKEEFYASFLRRCMETVLQPFLLKL</sequence>
<dbReference type="EMBL" id="DRWN01000064">
    <property type="protein sequence ID" value="HHK68984.1"/>
    <property type="molecule type" value="Genomic_DNA"/>
</dbReference>
<dbReference type="Gene3D" id="1.10.287.690">
    <property type="entry name" value="Helix hairpin bin"/>
    <property type="match status" value="1"/>
</dbReference>
<proteinExistence type="inferred from homology"/>
<evidence type="ECO:0000256" key="2">
    <source>
        <dbReference type="ARBA" id="ARBA00012417"/>
    </source>
</evidence>
<keyword evidence="6" id="KW-0238">DNA-binding</keyword>
<protein>
    <recommendedName>
        <fullName evidence="2">DNA-directed DNA polymerase</fullName>
        <ecNumber evidence="2">2.7.7.7</ecNumber>
    </recommendedName>
</protein>
<dbReference type="GO" id="GO:0003887">
    <property type="term" value="F:DNA-directed DNA polymerase activity"/>
    <property type="evidence" value="ECO:0007669"/>
    <property type="project" value="UniProtKB-KW"/>
</dbReference>
<dbReference type="SUPFAM" id="SSF53098">
    <property type="entry name" value="Ribonuclease H-like"/>
    <property type="match status" value="1"/>
</dbReference>
<dbReference type="Gene3D" id="1.10.132.60">
    <property type="entry name" value="DNA polymerase family B, C-terminal domain"/>
    <property type="match status" value="1"/>
</dbReference>
<evidence type="ECO:0000259" key="9">
    <source>
        <dbReference type="Pfam" id="PF03104"/>
    </source>
</evidence>
<dbReference type="EC" id="2.7.7.7" evidence="2"/>
<evidence type="ECO:0000256" key="6">
    <source>
        <dbReference type="ARBA" id="ARBA00023125"/>
    </source>
</evidence>
<dbReference type="Gene3D" id="3.30.420.10">
    <property type="entry name" value="Ribonuclease H-like superfamily/Ribonuclease H"/>
    <property type="match status" value="1"/>
</dbReference>
<dbReference type="InterPro" id="IPR042087">
    <property type="entry name" value="DNA_pol_B_thumb"/>
</dbReference>
<comment type="catalytic activity">
    <reaction evidence="7">
        <text>DNA(n) + a 2'-deoxyribonucleoside 5'-triphosphate = DNA(n+1) + diphosphate</text>
        <dbReference type="Rhea" id="RHEA:22508"/>
        <dbReference type="Rhea" id="RHEA-COMP:17339"/>
        <dbReference type="Rhea" id="RHEA-COMP:17340"/>
        <dbReference type="ChEBI" id="CHEBI:33019"/>
        <dbReference type="ChEBI" id="CHEBI:61560"/>
        <dbReference type="ChEBI" id="CHEBI:173112"/>
        <dbReference type="EC" id="2.7.7.7"/>
    </reaction>
</comment>
<dbReference type="AlphaFoldDB" id="A0A7C5LBD6"/>
<dbReference type="Pfam" id="PF03104">
    <property type="entry name" value="DNA_pol_B_exo1"/>
    <property type="match status" value="1"/>
</dbReference>
<keyword evidence="3" id="KW-0808">Transferase</keyword>
<feature type="domain" description="DNA-directed DNA polymerase family B multifunctional" evidence="8">
    <location>
        <begin position="342"/>
        <end position="486"/>
    </location>
</feature>
<dbReference type="GO" id="GO:0000166">
    <property type="term" value="F:nucleotide binding"/>
    <property type="evidence" value="ECO:0007669"/>
    <property type="project" value="InterPro"/>
</dbReference>
<dbReference type="InterPro" id="IPR036397">
    <property type="entry name" value="RNaseH_sf"/>
</dbReference>
<comment type="caution">
    <text evidence="10">The sequence shown here is derived from an EMBL/GenBank/DDBJ whole genome shotgun (WGS) entry which is preliminary data.</text>
</comment>
<feature type="domain" description="DNA-directed DNA polymerase family B multifunctional" evidence="8">
    <location>
        <begin position="548"/>
        <end position="670"/>
    </location>
</feature>
<dbReference type="InterPro" id="IPR006133">
    <property type="entry name" value="DNA-dir_DNA_pol_B_exonuc"/>
</dbReference>
<dbReference type="Gene3D" id="3.90.1600.10">
    <property type="entry name" value="Palm domain of DNA polymerase"/>
    <property type="match status" value="1"/>
</dbReference>
<gene>
    <name evidence="10" type="ORF">ENM11_07555</name>
</gene>
<name>A0A7C5LBD6_CALS0</name>